<dbReference type="AlphaFoldDB" id="A0ABD1U1C6"/>
<proteinExistence type="predicted"/>
<organism evidence="2 3">
    <name type="scientific">Abeliophyllum distichum</name>
    <dbReference type="NCBI Taxonomy" id="126358"/>
    <lineage>
        <taxon>Eukaryota</taxon>
        <taxon>Viridiplantae</taxon>
        <taxon>Streptophyta</taxon>
        <taxon>Embryophyta</taxon>
        <taxon>Tracheophyta</taxon>
        <taxon>Spermatophyta</taxon>
        <taxon>Magnoliopsida</taxon>
        <taxon>eudicotyledons</taxon>
        <taxon>Gunneridae</taxon>
        <taxon>Pentapetalae</taxon>
        <taxon>asterids</taxon>
        <taxon>lamiids</taxon>
        <taxon>Lamiales</taxon>
        <taxon>Oleaceae</taxon>
        <taxon>Forsythieae</taxon>
        <taxon>Abeliophyllum</taxon>
    </lineage>
</organism>
<feature type="transmembrane region" description="Helical" evidence="1">
    <location>
        <begin position="49"/>
        <end position="67"/>
    </location>
</feature>
<dbReference type="Pfam" id="PF16983">
    <property type="entry name" value="MFS_MOT1"/>
    <property type="match status" value="1"/>
</dbReference>
<keyword evidence="1" id="KW-1133">Transmembrane helix</keyword>
<feature type="transmembrane region" description="Helical" evidence="1">
    <location>
        <begin position="79"/>
        <end position="104"/>
    </location>
</feature>
<dbReference type="InterPro" id="IPR031563">
    <property type="entry name" value="MOT1/MOT2"/>
</dbReference>
<dbReference type="EMBL" id="JBFOLK010000004">
    <property type="protein sequence ID" value="KAL2518806.1"/>
    <property type="molecule type" value="Genomic_DNA"/>
</dbReference>
<evidence type="ECO:0000313" key="2">
    <source>
        <dbReference type="EMBL" id="KAL2518806.1"/>
    </source>
</evidence>
<evidence type="ECO:0000313" key="3">
    <source>
        <dbReference type="Proteomes" id="UP001604336"/>
    </source>
</evidence>
<dbReference type="PANTHER" id="PTHR31970:SF0">
    <property type="entry name" value="MOLYBDATE TRANSPORTER 1"/>
    <property type="match status" value="1"/>
</dbReference>
<dbReference type="PANTHER" id="PTHR31970">
    <property type="match status" value="1"/>
</dbReference>
<feature type="transmembrane region" description="Helical" evidence="1">
    <location>
        <begin position="23"/>
        <end position="43"/>
    </location>
</feature>
<keyword evidence="3" id="KW-1185">Reference proteome</keyword>
<protein>
    <submittedName>
        <fullName evidence="2">Molybdate transporter 2</fullName>
    </submittedName>
</protein>
<name>A0ABD1U1C6_9LAMI</name>
<accession>A0ABD1U1C6</accession>
<evidence type="ECO:0000256" key="1">
    <source>
        <dbReference type="SAM" id="Phobius"/>
    </source>
</evidence>
<gene>
    <name evidence="2" type="ORF">Adt_15053</name>
</gene>
<sequence length="105" mass="10921">MPCCHDAGGLAGQYKFGGRSGGCVALLGVVKLVLRLVLDIFFVKILDQFSVGVLGVILLFDGIELAMCSIDMNSKEESVVMLICTAVSLIGSSASLGFLCGIFAS</sequence>
<keyword evidence="1" id="KW-0472">Membrane</keyword>
<comment type="caution">
    <text evidence="2">The sequence shown here is derived from an EMBL/GenBank/DDBJ whole genome shotgun (WGS) entry which is preliminary data.</text>
</comment>
<dbReference type="Proteomes" id="UP001604336">
    <property type="component" value="Unassembled WGS sequence"/>
</dbReference>
<reference evidence="3" key="1">
    <citation type="submission" date="2024-07" db="EMBL/GenBank/DDBJ databases">
        <title>Two chromosome-level genome assemblies of Korean endemic species Abeliophyllum distichum and Forsythia ovata (Oleaceae).</title>
        <authorList>
            <person name="Jang H."/>
        </authorList>
    </citation>
    <scope>NUCLEOTIDE SEQUENCE [LARGE SCALE GENOMIC DNA]</scope>
</reference>
<keyword evidence="1" id="KW-0812">Transmembrane</keyword>